<sequence length="347" mass="40165">MASTSACKIGDTEDIQESAEVEEHENEEVEKLEEAQAEECENEETGNDVGGAIEENFVITEKKDITWIKQAILEPNIGVWRNNDENEISGDESNLPDPMYYFSKYITPHLIDEIVEKTNIYAQQNEKVRFIPTYKKEIETFIGLHILMGCLGFPRIRLYWEKALGVNVFENSMTRNRFFKLRTNLHVVNNLDRDPTNTDKFFKNCNMRRNCVDEQICPFKGQLSSKQYIKGKPTPWGIKLFLLCGESGMIYDFIIYQGKTTGLDQSWQQRFCQGASVVMHLSKRITIPYTQLYFDNYFSSYSLFQYLKFQNILAAGTIRLNRFGKPPFSSDKQLTKKSTRIYGGAPQ</sequence>
<dbReference type="PANTHER" id="PTHR47272:SF1">
    <property type="entry name" value="PIGGYBAC TRANSPOSABLE ELEMENT-DERIVED PROTEIN 3-LIKE"/>
    <property type="match status" value="1"/>
</dbReference>
<name>A0AAV8YS61_9CUCU</name>
<proteinExistence type="predicted"/>
<feature type="compositionally biased region" description="Acidic residues" evidence="1">
    <location>
        <begin position="12"/>
        <end position="46"/>
    </location>
</feature>
<evidence type="ECO:0000313" key="4">
    <source>
        <dbReference type="Proteomes" id="UP001162162"/>
    </source>
</evidence>
<feature type="domain" description="PiggyBac transposable element-derived protein" evidence="2">
    <location>
        <begin position="97"/>
        <end position="340"/>
    </location>
</feature>
<feature type="region of interest" description="Disordered" evidence="1">
    <location>
        <begin position="1"/>
        <end position="49"/>
    </location>
</feature>
<gene>
    <name evidence="3" type="ORF">NQ318_023635</name>
</gene>
<evidence type="ECO:0000313" key="3">
    <source>
        <dbReference type="EMBL" id="KAJ8953512.1"/>
    </source>
</evidence>
<dbReference type="InterPro" id="IPR029526">
    <property type="entry name" value="PGBD"/>
</dbReference>
<dbReference type="EMBL" id="JAPWTK010000056">
    <property type="protein sequence ID" value="KAJ8953512.1"/>
    <property type="molecule type" value="Genomic_DNA"/>
</dbReference>
<dbReference type="PANTHER" id="PTHR47272">
    <property type="entry name" value="DDE_TNP_1_7 DOMAIN-CONTAINING PROTEIN"/>
    <property type="match status" value="1"/>
</dbReference>
<dbReference type="Pfam" id="PF13843">
    <property type="entry name" value="DDE_Tnp_1_7"/>
    <property type="match status" value="1"/>
</dbReference>
<accession>A0AAV8YS61</accession>
<keyword evidence="4" id="KW-1185">Reference proteome</keyword>
<organism evidence="3 4">
    <name type="scientific">Aromia moschata</name>
    <dbReference type="NCBI Taxonomy" id="1265417"/>
    <lineage>
        <taxon>Eukaryota</taxon>
        <taxon>Metazoa</taxon>
        <taxon>Ecdysozoa</taxon>
        <taxon>Arthropoda</taxon>
        <taxon>Hexapoda</taxon>
        <taxon>Insecta</taxon>
        <taxon>Pterygota</taxon>
        <taxon>Neoptera</taxon>
        <taxon>Endopterygota</taxon>
        <taxon>Coleoptera</taxon>
        <taxon>Polyphaga</taxon>
        <taxon>Cucujiformia</taxon>
        <taxon>Chrysomeloidea</taxon>
        <taxon>Cerambycidae</taxon>
        <taxon>Cerambycinae</taxon>
        <taxon>Callichromatini</taxon>
        <taxon>Aromia</taxon>
    </lineage>
</organism>
<protein>
    <recommendedName>
        <fullName evidence="2">PiggyBac transposable element-derived protein domain-containing protein</fullName>
    </recommendedName>
</protein>
<dbReference type="Proteomes" id="UP001162162">
    <property type="component" value="Unassembled WGS sequence"/>
</dbReference>
<evidence type="ECO:0000259" key="2">
    <source>
        <dbReference type="Pfam" id="PF13843"/>
    </source>
</evidence>
<comment type="caution">
    <text evidence="3">The sequence shown here is derived from an EMBL/GenBank/DDBJ whole genome shotgun (WGS) entry which is preliminary data.</text>
</comment>
<dbReference type="AlphaFoldDB" id="A0AAV8YS61"/>
<reference evidence="3" key="1">
    <citation type="journal article" date="2023" name="Insect Mol. Biol.">
        <title>Genome sequencing provides insights into the evolution of gene families encoding plant cell wall-degrading enzymes in longhorned beetles.</title>
        <authorList>
            <person name="Shin N.R."/>
            <person name="Okamura Y."/>
            <person name="Kirsch R."/>
            <person name="Pauchet Y."/>
        </authorList>
    </citation>
    <scope>NUCLEOTIDE SEQUENCE</scope>
    <source>
        <strain evidence="3">AMC_N1</strain>
    </source>
</reference>
<evidence type="ECO:0000256" key="1">
    <source>
        <dbReference type="SAM" id="MobiDB-lite"/>
    </source>
</evidence>